<protein>
    <recommendedName>
        <fullName evidence="3">DUF4440 domain-containing protein</fullName>
    </recommendedName>
</protein>
<reference evidence="1 2" key="1">
    <citation type="journal article" date="2023" name="Access Microbiol">
        <title>The genome of a steinernematid-associated Pseudomonas piscis bacterium encodes the biosynthesis of insect toxins.</title>
        <authorList>
            <person name="Awori R.M."/>
            <person name="Hendre P."/>
            <person name="Amugune N.O."/>
        </authorList>
    </citation>
    <scope>NUCLEOTIDE SEQUENCE [LARGE SCALE GENOMIC DNA]</scope>
    <source>
        <strain evidence="1 2">75</strain>
    </source>
</reference>
<keyword evidence="2" id="KW-1185">Reference proteome</keyword>
<evidence type="ECO:0000313" key="1">
    <source>
        <dbReference type="EMBL" id="WMN20081.1"/>
    </source>
</evidence>
<dbReference type="SUPFAM" id="SSF54427">
    <property type="entry name" value="NTF2-like"/>
    <property type="match status" value="1"/>
</dbReference>
<organism evidence="1 2">
    <name type="scientific">Pseudomonas piscis</name>
    <dbReference type="NCBI Taxonomy" id="2614538"/>
    <lineage>
        <taxon>Bacteria</taxon>
        <taxon>Pseudomonadati</taxon>
        <taxon>Pseudomonadota</taxon>
        <taxon>Gammaproteobacteria</taxon>
        <taxon>Pseudomonadales</taxon>
        <taxon>Pseudomonadaceae</taxon>
        <taxon>Pseudomonas</taxon>
    </lineage>
</organism>
<dbReference type="RefSeq" id="WP_282878305.1">
    <property type="nucleotide sequence ID" value="NZ_CP133164.1"/>
</dbReference>
<gene>
    <name evidence="1" type="ORF">QL104_12040</name>
</gene>
<dbReference type="Proteomes" id="UP001237292">
    <property type="component" value="Chromosome"/>
</dbReference>
<evidence type="ECO:0008006" key="3">
    <source>
        <dbReference type="Google" id="ProtNLM"/>
    </source>
</evidence>
<dbReference type="InterPro" id="IPR032710">
    <property type="entry name" value="NTF2-like_dom_sf"/>
</dbReference>
<name>A0ABY9NNZ7_9PSED</name>
<accession>A0ABY9NNZ7</accession>
<proteinExistence type="predicted"/>
<sequence length="54" mass="6056">MQRLAVDLAQATYLCHNAAAPGRAACSAWRSSLWRCREGRWQMLFHQGTPRPGA</sequence>
<evidence type="ECO:0000313" key="2">
    <source>
        <dbReference type="Proteomes" id="UP001237292"/>
    </source>
</evidence>
<dbReference type="EMBL" id="CP133164">
    <property type="protein sequence ID" value="WMN20081.1"/>
    <property type="molecule type" value="Genomic_DNA"/>
</dbReference>